<accession>A0AAF0ES13</accession>
<dbReference type="InterPro" id="IPR040185">
    <property type="entry name" value="Far11/STRP"/>
</dbReference>
<feature type="domain" description="Far11/STRP N-terminal" evidence="2">
    <location>
        <begin position="22"/>
        <end position="330"/>
    </location>
</feature>
<dbReference type="SMART" id="SM01292">
    <property type="entry name" value="N1221"/>
    <property type="match status" value="1"/>
</dbReference>
<evidence type="ECO:0000256" key="1">
    <source>
        <dbReference type="SAM" id="MobiDB-lite"/>
    </source>
</evidence>
<feature type="region of interest" description="Disordered" evidence="1">
    <location>
        <begin position="881"/>
        <end position="936"/>
    </location>
</feature>
<dbReference type="Pfam" id="PF11882">
    <property type="entry name" value="DUF3402"/>
    <property type="match status" value="1"/>
</dbReference>
<feature type="domain" description="Far11/STRP C-terminal" evidence="3">
    <location>
        <begin position="397"/>
        <end position="802"/>
    </location>
</feature>
<feature type="region of interest" description="Disordered" evidence="1">
    <location>
        <begin position="847"/>
        <end position="868"/>
    </location>
</feature>
<dbReference type="EMBL" id="CP119895">
    <property type="protein sequence ID" value="WFD27212.1"/>
    <property type="molecule type" value="Genomic_DNA"/>
</dbReference>
<dbReference type="SMART" id="SM01293">
    <property type="entry name" value="DUF3402"/>
    <property type="match status" value="1"/>
</dbReference>
<feature type="region of interest" description="Disordered" evidence="1">
    <location>
        <begin position="342"/>
        <end position="368"/>
    </location>
</feature>
<sequence>MRVSPEAGSAPSEARTEASEAPYRLPFSLEDDTDCVENELEEFYSYVEVPLVVENGASWHAWATSKWASLRIDQDIPPGTWTTLPAPVRRRILQRLLDALDLQAHEARTSASHALLYHLQGSFQETNSEDEQLYWMRENARMVFELGGLEALFVACKHACWRHDWLSSLPDYVSEEAGPSRTTVLTPQDKAALFDEANMDVTVHFSQLYSIVELLRGDVLLAEALMALSPPLPVYLLELVANLREKSIKGFPVKKLVLLLWKSLLATLGGQRDLARCKQLVRQREGLPPKSVAAQKCAASPSDVRHFCAELAAKYPTLAPLCAPGLEGEVVGHATQVLPLHAGGELDPEPPSSADEERMAAAKAATAPPPVKLGRQKFQTDQNRPYVLPLQPQAATPSVVDEACSLYASHLHIRTSAWQTWCTRMALLSEGPGPSAALTEAMAALHMTPEVLDESDDVRRLAWVDDVYRGMLPSLQSAVIVLLKLVLATTTSGGTSSAYMSAVAEGTPPEQAPPPTLEDLDIVRHREILNKGISSLLLLCLQWFKASHALKFEYLAQLLLDSNVLLLILKLFGLQEVRQTTRWRCEAFPFGLWEYCRVAGHTGSTATPPSILRSTDLRMGDVWDAYPDDPPRLQHTQDGVPQHAYSWRNMATTVNLTRLLYQVCKGKVHRILLLVQYKSSAILKRTLHVPHDGLEPYVLKILRSQIPYCGRKWRQSNMSIITQIYLRCRPHLRDEWTGGGDMETEVEASLGEEQTIRALIQYYNRTQFQFLAPVAGSGVDSAPHAVAKPSIDAERDAFERDAFPAQRKCAASSTPGRYINNMGVDGTLDMYEDMLQELFASVPLESLEPTTPDATPAPSGGADAADDGRNVWEHLSPREMDALSRSPGILPVPSSKSSTPGRNVHIRQPSWSTPGLSEDKRRVQSSPSAARPPLHWNMEDLVEDALSTEHDGSSPNNPTDTARHLIPDVLIPEAPLSSPQPGGIDEIEHIFGA</sequence>
<dbReference type="AlphaFoldDB" id="A0AAF0ES13"/>
<feature type="region of interest" description="Disordered" evidence="1">
    <location>
        <begin position="1"/>
        <end position="23"/>
    </location>
</feature>
<evidence type="ECO:0000313" key="4">
    <source>
        <dbReference type="EMBL" id="WFD27212.1"/>
    </source>
</evidence>
<proteinExistence type="predicted"/>
<dbReference type="GO" id="GO:0007010">
    <property type="term" value="P:cytoskeleton organization"/>
    <property type="evidence" value="ECO:0007669"/>
    <property type="project" value="TreeGrafter"/>
</dbReference>
<dbReference type="InterPro" id="IPR012486">
    <property type="entry name" value="Far11/STRP_N"/>
</dbReference>
<evidence type="ECO:0000313" key="5">
    <source>
        <dbReference type="Proteomes" id="UP001213623"/>
    </source>
</evidence>
<dbReference type="Pfam" id="PF07923">
    <property type="entry name" value="N1221"/>
    <property type="match status" value="1"/>
</dbReference>
<reference evidence="4" key="1">
    <citation type="submission" date="2023-03" db="EMBL/GenBank/DDBJ databases">
        <title>Mating type loci evolution in Malassezia.</title>
        <authorList>
            <person name="Coelho M.A."/>
        </authorList>
    </citation>
    <scope>NUCLEOTIDE SEQUENCE</scope>
    <source>
        <strain evidence="4">CBS 9557</strain>
    </source>
</reference>
<dbReference type="GO" id="GO:0005829">
    <property type="term" value="C:cytosol"/>
    <property type="evidence" value="ECO:0007669"/>
    <property type="project" value="TreeGrafter"/>
</dbReference>
<dbReference type="PANTHER" id="PTHR13239">
    <property type="entry name" value="PROTEIN REQUIRED FOR HYPHAL ANASTOMOSIS HAM-2"/>
    <property type="match status" value="1"/>
</dbReference>
<dbReference type="PANTHER" id="PTHR13239:SF4">
    <property type="entry name" value="AT25231P"/>
    <property type="match status" value="1"/>
</dbReference>
<keyword evidence="5" id="KW-1185">Reference proteome</keyword>
<dbReference type="InterPro" id="IPR021819">
    <property type="entry name" value="Far11/STRP_C"/>
</dbReference>
<organism evidence="4 5">
    <name type="scientific">Malassezia nana</name>
    <dbReference type="NCBI Taxonomy" id="180528"/>
    <lineage>
        <taxon>Eukaryota</taxon>
        <taxon>Fungi</taxon>
        <taxon>Dikarya</taxon>
        <taxon>Basidiomycota</taxon>
        <taxon>Ustilaginomycotina</taxon>
        <taxon>Malasseziomycetes</taxon>
        <taxon>Malasseziales</taxon>
        <taxon>Malasseziaceae</taxon>
        <taxon>Malassezia</taxon>
    </lineage>
</organism>
<feature type="compositionally biased region" description="Low complexity" evidence="1">
    <location>
        <begin position="849"/>
        <end position="863"/>
    </location>
</feature>
<gene>
    <name evidence="4" type="primary">FAR11</name>
    <name evidence="4" type="ORF">MNAN1_002208</name>
</gene>
<dbReference type="Proteomes" id="UP001213623">
    <property type="component" value="Chromosome 4"/>
</dbReference>
<evidence type="ECO:0000259" key="3">
    <source>
        <dbReference type="SMART" id="SM01293"/>
    </source>
</evidence>
<evidence type="ECO:0000259" key="2">
    <source>
        <dbReference type="SMART" id="SM01292"/>
    </source>
</evidence>
<name>A0AAF0ES13_9BASI</name>
<protein>
    <submittedName>
        <fullName evidence="4">Factor arrest protein 11</fullName>
    </submittedName>
</protein>